<dbReference type="InterPro" id="IPR001867">
    <property type="entry name" value="OmpR/PhoB-type_DNA-bd"/>
</dbReference>
<evidence type="ECO:0000256" key="3">
    <source>
        <dbReference type="ARBA" id="ARBA00023125"/>
    </source>
</evidence>
<evidence type="ECO:0000313" key="8">
    <source>
        <dbReference type="EMBL" id="QLQ38530.2"/>
    </source>
</evidence>
<dbReference type="Gene3D" id="1.10.8.430">
    <property type="entry name" value="Helical domain of apoptotic protease-activating factors"/>
    <property type="match status" value="1"/>
</dbReference>
<feature type="region of interest" description="Disordered" evidence="6">
    <location>
        <begin position="248"/>
        <end position="274"/>
    </location>
</feature>
<evidence type="ECO:0000256" key="2">
    <source>
        <dbReference type="ARBA" id="ARBA00023015"/>
    </source>
</evidence>
<feature type="domain" description="OmpR/PhoB-type" evidence="7">
    <location>
        <begin position="1"/>
        <end position="93"/>
    </location>
</feature>
<reference evidence="8 9" key="2">
    <citation type="journal article" date="2021" name="Mar. Drugs">
        <title>A New Micromonospora Strain with Antibiotic Activity Isolated from the Microbiome of a Mid-Atlantic Deep-Sea Sponge.</title>
        <authorList>
            <person name="Back C.R."/>
            <person name="Stennett H.L."/>
            <person name="Williams S.E."/>
            <person name="Wang L."/>
            <person name="Ojeda Gomez J."/>
            <person name="Abdulle O.M."/>
            <person name="Duffy T."/>
            <person name="Neal C."/>
            <person name="Mantell J."/>
            <person name="Jepson M.A."/>
            <person name="Hendry K.R."/>
            <person name="Powell D."/>
            <person name="Stach J.E.M."/>
            <person name="Essex-Lopresti A.E."/>
            <person name="Willis C.L."/>
            <person name="Curnow P."/>
            <person name="Race P.R."/>
        </authorList>
    </citation>
    <scope>NUCLEOTIDE SEQUENCE [LARGE SCALE GENOMIC DNA]</scope>
    <source>
        <strain evidence="8 9">28ISP2-46</strain>
    </source>
</reference>
<dbReference type="Pfam" id="PF03704">
    <property type="entry name" value="BTAD"/>
    <property type="match status" value="1"/>
</dbReference>
<reference evidence="9" key="1">
    <citation type="submission" date="2020-07" db="EMBL/GenBank/DDBJ databases">
        <title>A new Micromonospora strain with potent antibiotic activity isolated from the microbiome of a mid-Atlantic deep-sea sponge.</title>
        <authorList>
            <person name="Back C.R."/>
            <person name="Stennett H.L."/>
            <person name="Williams S.E."/>
            <person name="Wang L."/>
            <person name="Ojeda Gomez J."/>
            <person name="Abdulle O.M."/>
            <person name="Duffy T."/>
            <person name="Hendry K.R."/>
            <person name="Powell D."/>
            <person name="Stach J.E."/>
            <person name="Essex-Lopresti A.E."/>
            <person name="Willis C.L."/>
            <person name="Curnow P."/>
            <person name="Race P.R."/>
        </authorList>
    </citation>
    <scope>NUCLEOTIDE SEQUENCE [LARGE SCALE GENOMIC DNA]</scope>
    <source>
        <strain evidence="9">28ISP2-46</strain>
    </source>
</reference>
<dbReference type="PROSITE" id="PS51755">
    <property type="entry name" value="OMPR_PHOB"/>
    <property type="match status" value="1"/>
</dbReference>
<keyword evidence="2" id="KW-0805">Transcription regulation</keyword>
<dbReference type="PANTHER" id="PTHR35807">
    <property type="entry name" value="TRANSCRIPTIONAL REGULATOR REDD-RELATED"/>
    <property type="match status" value="1"/>
</dbReference>
<dbReference type="InterPro" id="IPR027417">
    <property type="entry name" value="P-loop_NTPase"/>
</dbReference>
<dbReference type="InterPro" id="IPR036388">
    <property type="entry name" value="WH-like_DNA-bd_sf"/>
</dbReference>
<dbReference type="PANTHER" id="PTHR35807:SF1">
    <property type="entry name" value="TRANSCRIPTIONAL REGULATOR REDD"/>
    <property type="match status" value="1"/>
</dbReference>
<dbReference type="SUPFAM" id="SSF52540">
    <property type="entry name" value="P-loop containing nucleoside triphosphate hydrolases"/>
    <property type="match status" value="1"/>
</dbReference>
<evidence type="ECO:0000256" key="6">
    <source>
        <dbReference type="SAM" id="MobiDB-lite"/>
    </source>
</evidence>
<dbReference type="EMBL" id="CP059322">
    <property type="protein sequence ID" value="QLQ38530.2"/>
    <property type="molecule type" value="Genomic_DNA"/>
</dbReference>
<dbReference type="InterPro" id="IPR019734">
    <property type="entry name" value="TPR_rpt"/>
</dbReference>
<evidence type="ECO:0000259" key="7">
    <source>
        <dbReference type="PROSITE" id="PS51755"/>
    </source>
</evidence>
<proteinExistence type="inferred from homology"/>
<keyword evidence="9" id="KW-1185">Reference proteome</keyword>
<name>A0A7L6BAC2_9ACTN</name>
<dbReference type="KEGG" id="mfeu:H1D33_06695"/>
<dbReference type="InterPro" id="IPR051677">
    <property type="entry name" value="AfsR-DnrI-RedD_regulator"/>
</dbReference>
<dbReference type="RefSeq" id="WP_246411901.1">
    <property type="nucleotide sequence ID" value="NZ_CP059322.2"/>
</dbReference>
<dbReference type="Gene3D" id="1.25.40.10">
    <property type="entry name" value="Tetratricopeptide repeat domain"/>
    <property type="match status" value="3"/>
</dbReference>
<dbReference type="CDD" id="cd15831">
    <property type="entry name" value="BTAD"/>
    <property type="match status" value="1"/>
</dbReference>
<protein>
    <submittedName>
        <fullName evidence="8">BTAD domain-containing putative transcriptional regulator</fullName>
    </submittedName>
</protein>
<evidence type="ECO:0000256" key="5">
    <source>
        <dbReference type="PROSITE-ProRule" id="PRU01091"/>
    </source>
</evidence>
<dbReference type="SMART" id="SM00862">
    <property type="entry name" value="Trans_reg_C"/>
    <property type="match status" value="1"/>
</dbReference>
<dbReference type="SUPFAM" id="SSF48452">
    <property type="entry name" value="TPR-like"/>
    <property type="match status" value="3"/>
</dbReference>
<dbReference type="SMART" id="SM01043">
    <property type="entry name" value="BTAD"/>
    <property type="match status" value="1"/>
</dbReference>
<evidence type="ECO:0000256" key="1">
    <source>
        <dbReference type="ARBA" id="ARBA00005820"/>
    </source>
</evidence>
<keyword evidence="3 5" id="KW-0238">DNA-binding</keyword>
<dbReference type="AlphaFoldDB" id="A0A7L6BAC2"/>
<dbReference type="GO" id="GO:0043531">
    <property type="term" value="F:ADP binding"/>
    <property type="evidence" value="ECO:0007669"/>
    <property type="project" value="InterPro"/>
</dbReference>
<comment type="similarity">
    <text evidence="1">Belongs to the AfsR/DnrI/RedD regulatory family.</text>
</comment>
<accession>A0A7L6BAC2</accession>
<dbReference type="Pfam" id="PF13424">
    <property type="entry name" value="TPR_12"/>
    <property type="match status" value="1"/>
</dbReference>
<feature type="DNA-binding region" description="OmpR/PhoB-type" evidence="5">
    <location>
        <begin position="1"/>
        <end position="93"/>
    </location>
</feature>
<keyword evidence="4" id="KW-0804">Transcription</keyword>
<dbReference type="PRINTS" id="PR00364">
    <property type="entry name" value="DISEASERSIST"/>
</dbReference>
<dbReference type="InterPro" id="IPR042197">
    <property type="entry name" value="Apaf_helical"/>
</dbReference>
<sequence length="1007" mass="110640">MAEIRLLGSPEVRRGSVPLSLGTPKQQVALVVLVLHGGRLVTVDLLVDELWPDDPPPSAIANVRTYVGNLRRMFVRNSGPDLVRLPGGYRLDVGGEHVDVHRFERLTQAARSAWSEGNTQEADVLLKEGESLWRGSLAAGLRVGPVLSARRASLDEQRLAAVELRAGLDLELGRTRSAIALLTAHAERNPYREHAQALPANALWSDGDQAGALAVIRRTEAVLAEQLGIQPGAELLRLRQSLRDGIPAQTSSVARPGTPEPDRSRSLGPGARGDRRHLPRAVVAFVGRRELVERTLTEIALTVAGTSAVRVVNGMAGSGKTAFALHLARRLADRHRDGQLFIDLRGHDESDPVDPADATTVLLRQMGVPAGRIPTDHDERAELWQHELRRHRVVVVLDNAASGPQIRPLLPTGGGTVFLVTSRRRLSVGDIGPAVSLPVLTSGEAVELLSSTAGEDRIRAEPDAAVEVVRRCGHLPLAVRLAGGWLAHRSTWRVADLARRLGAGGTVLRRLAVDQQTVAGAFSASYEQLAEPVRRLFRLVSLHPGDSLDARMIAALVDLPAEHTERMLDDLLDQHLLEETAPGRYRLHDLMRQYAAELFHESADLVERREPGARLLDHVLHQVVVRASELDQRVLHAHLRLDPPRRPDLTDEADASDVEWLERERANLVALIGFAAREGHSGYAWRLARAMWRFCYMRGYFDDIIVIHRAGLSAAELGGDLVAQGVMHNYLASAYTRTGSYLDSLRHLETAVSISRKLDDRGNEHRYRANLVVVHWLTGDPERSVALGRQLLREDSRGDVDPIPSLPNLGYALTAVGRYAEALEAHRQHLFLARCQGSDYHMSNALGHIASVENRLGHHAKAIRLLRASIRLRDRTGHRFGEAEVRNDLGIAYRHLSRFGDALGQHDLALDLSRDSGERHVQAAVLNDLGLTLTAAGRTDEAAPAHQRALALATRIAHPYEQARALIALAGHLGGAGSEQAERFRQRAQAIFERMGAPERHQFHPDP</sequence>
<dbReference type="Gene3D" id="1.10.10.10">
    <property type="entry name" value="Winged helix-like DNA-binding domain superfamily/Winged helix DNA-binding domain"/>
    <property type="match status" value="2"/>
</dbReference>
<dbReference type="SUPFAM" id="SSF46894">
    <property type="entry name" value="C-terminal effector domain of the bipartite response regulators"/>
    <property type="match status" value="1"/>
</dbReference>
<gene>
    <name evidence="8" type="ORF">H1D33_06695</name>
</gene>
<dbReference type="Proteomes" id="UP000510844">
    <property type="component" value="Chromosome"/>
</dbReference>
<evidence type="ECO:0000256" key="4">
    <source>
        <dbReference type="ARBA" id="ARBA00023163"/>
    </source>
</evidence>
<dbReference type="InterPro" id="IPR005158">
    <property type="entry name" value="BTAD"/>
</dbReference>
<dbReference type="Gene3D" id="3.40.50.300">
    <property type="entry name" value="P-loop containing nucleotide triphosphate hydrolases"/>
    <property type="match status" value="1"/>
</dbReference>
<organism evidence="8 9">
    <name type="scientific">Micromonospora robiginosa</name>
    <dbReference type="NCBI Taxonomy" id="2749844"/>
    <lineage>
        <taxon>Bacteria</taxon>
        <taxon>Bacillati</taxon>
        <taxon>Actinomycetota</taxon>
        <taxon>Actinomycetes</taxon>
        <taxon>Micromonosporales</taxon>
        <taxon>Micromonosporaceae</taxon>
        <taxon>Micromonospora</taxon>
    </lineage>
</organism>
<evidence type="ECO:0000313" key="9">
    <source>
        <dbReference type="Proteomes" id="UP000510844"/>
    </source>
</evidence>
<dbReference type="GO" id="GO:0003677">
    <property type="term" value="F:DNA binding"/>
    <property type="evidence" value="ECO:0007669"/>
    <property type="project" value="UniProtKB-UniRule"/>
</dbReference>
<dbReference type="GO" id="GO:0006355">
    <property type="term" value="P:regulation of DNA-templated transcription"/>
    <property type="evidence" value="ECO:0007669"/>
    <property type="project" value="InterPro"/>
</dbReference>
<dbReference type="GO" id="GO:0000160">
    <property type="term" value="P:phosphorelay signal transduction system"/>
    <property type="evidence" value="ECO:0007669"/>
    <property type="project" value="InterPro"/>
</dbReference>
<dbReference type="InterPro" id="IPR016032">
    <property type="entry name" value="Sig_transdc_resp-reg_C-effctor"/>
</dbReference>
<dbReference type="InterPro" id="IPR011990">
    <property type="entry name" value="TPR-like_helical_dom_sf"/>
</dbReference>
<dbReference type="SMART" id="SM00028">
    <property type="entry name" value="TPR"/>
    <property type="match status" value="5"/>
</dbReference>